<protein>
    <submittedName>
        <fullName evidence="1">Uncharacterized protein</fullName>
    </submittedName>
</protein>
<sequence>MSDDTIEVESCWTGEAGARKCLDQALHLVGLNDGPLGDQGVEIMVGEKQKIAKEHKLATKSCSTDHTAIFKRLADENVEIVGHGI</sequence>
<name>A0A0M0K9L9_9EUKA</name>
<proteinExistence type="predicted"/>
<dbReference type="AlphaFoldDB" id="A0A0M0K9L9"/>
<evidence type="ECO:0000313" key="1">
    <source>
        <dbReference type="EMBL" id="KOO35108.1"/>
    </source>
</evidence>
<accession>A0A0M0K9L9</accession>
<reference evidence="2" key="1">
    <citation type="journal article" date="2015" name="PLoS Genet.">
        <title>Genome Sequence and Transcriptome Analyses of Chrysochromulina tobin: Metabolic Tools for Enhanced Algal Fitness in the Prominent Order Prymnesiales (Haptophyceae).</title>
        <authorList>
            <person name="Hovde B.T."/>
            <person name="Deodato C.R."/>
            <person name="Hunsperger H.M."/>
            <person name="Ryken S.A."/>
            <person name="Yost W."/>
            <person name="Jha R.K."/>
            <person name="Patterson J."/>
            <person name="Monnat R.J. Jr."/>
            <person name="Barlow S.B."/>
            <person name="Starkenburg S.R."/>
            <person name="Cattolico R.A."/>
        </authorList>
    </citation>
    <scope>NUCLEOTIDE SEQUENCE</scope>
    <source>
        <strain evidence="2">CCMP291</strain>
    </source>
</reference>
<keyword evidence="2" id="KW-1185">Reference proteome</keyword>
<comment type="caution">
    <text evidence="1">The sequence shown here is derived from an EMBL/GenBank/DDBJ whole genome shotgun (WGS) entry which is preliminary data.</text>
</comment>
<dbReference type="EMBL" id="JWZX01000983">
    <property type="protein sequence ID" value="KOO35108.1"/>
    <property type="molecule type" value="Genomic_DNA"/>
</dbReference>
<evidence type="ECO:0000313" key="2">
    <source>
        <dbReference type="Proteomes" id="UP000037460"/>
    </source>
</evidence>
<gene>
    <name evidence="1" type="ORF">Ctob_015447</name>
</gene>
<dbReference type="Proteomes" id="UP000037460">
    <property type="component" value="Unassembled WGS sequence"/>
</dbReference>
<organism evidence="1 2">
    <name type="scientific">Chrysochromulina tobinii</name>
    <dbReference type="NCBI Taxonomy" id="1460289"/>
    <lineage>
        <taxon>Eukaryota</taxon>
        <taxon>Haptista</taxon>
        <taxon>Haptophyta</taxon>
        <taxon>Prymnesiophyceae</taxon>
        <taxon>Prymnesiales</taxon>
        <taxon>Chrysochromulinaceae</taxon>
        <taxon>Chrysochromulina</taxon>
    </lineage>
</organism>